<feature type="active site" description="Proton donor/acceptor" evidence="4">
    <location>
        <position position="134"/>
    </location>
</feature>
<accession>A0A839ISH7</accession>
<dbReference type="InterPro" id="IPR013785">
    <property type="entry name" value="Aldolase_TIM"/>
</dbReference>
<dbReference type="PANTHER" id="PTHR12128:SF66">
    <property type="entry name" value="4-HYDROXY-2-OXOGLUTARATE ALDOLASE, MITOCHONDRIAL"/>
    <property type="match status" value="1"/>
</dbReference>
<dbReference type="InterPro" id="IPR002220">
    <property type="entry name" value="DapA-like"/>
</dbReference>
<dbReference type="Pfam" id="PF00701">
    <property type="entry name" value="DHDPS"/>
    <property type="match status" value="1"/>
</dbReference>
<dbReference type="PANTHER" id="PTHR12128">
    <property type="entry name" value="DIHYDRODIPICOLINATE SYNTHASE"/>
    <property type="match status" value="1"/>
</dbReference>
<evidence type="ECO:0000256" key="3">
    <source>
        <dbReference type="PIRNR" id="PIRNR001365"/>
    </source>
</evidence>
<reference evidence="6 7" key="1">
    <citation type="submission" date="2020-08" db="EMBL/GenBank/DDBJ databases">
        <title>Oceanospirillum sp. nov. isolated from marine sediment.</title>
        <authorList>
            <person name="Ji X."/>
        </authorList>
    </citation>
    <scope>NUCLEOTIDE SEQUENCE [LARGE SCALE GENOMIC DNA]</scope>
    <source>
        <strain evidence="6 7">D5</strain>
    </source>
</reference>
<evidence type="ECO:0000313" key="7">
    <source>
        <dbReference type="Proteomes" id="UP000565262"/>
    </source>
</evidence>
<dbReference type="SMART" id="SM01130">
    <property type="entry name" value="DHDPS"/>
    <property type="match status" value="1"/>
</dbReference>
<dbReference type="GO" id="GO:0008840">
    <property type="term" value="F:4-hydroxy-tetrahydrodipicolinate synthase activity"/>
    <property type="evidence" value="ECO:0007669"/>
    <property type="project" value="TreeGrafter"/>
</dbReference>
<evidence type="ECO:0000313" key="6">
    <source>
        <dbReference type="EMBL" id="MBB1488275.1"/>
    </source>
</evidence>
<dbReference type="RefSeq" id="WP_182810049.1">
    <property type="nucleotide sequence ID" value="NZ_JACJFM010000026.1"/>
</dbReference>
<dbReference type="SUPFAM" id="SSF51569">
    <property type="entry name" value="Aldolase"/>
    <property type="match status" value="1"/>
</dbReference>
<keyword evidence="2 3" id="KW-0456">Lyase</keyword>
<proteinExistence type="inferred from homology"/>
<evidence type="ECO:0000256" key="1">
    <source>
        <dbReference type="ARBA" id="ARBA00007592"/>
    </source>
</evidence>
<dbReference type="GO" id="GO:0005829">
    <property type="term" value="C:cytosol"/>
    <property type="evidence" value="ECO:0007669"/>
    <property type="project" value="TreeGrafter"/>
</dbReference>
<dbReference type="Gene3D" id="3.20.20.70">
    <property type="entry name" value="Aldolase class I"/>
    <property type="match status" value="1"/>
</dbReference>
<dbReference type="CDD" id="cd00408">
    <property type="entry name" value="DHDPS-like"/>
    <property type="match status" value="1"/>
</dbReference>
<evidence type="ECO:0000256" key="2">
    <source>
        <dbReference type="ARBA" id="ARBA00023239"/>
    </source>
</evidence>
<comment type="similarity">
    <text evidence="1 3">Belongs to the DapA family.</text>
</comment>
<feature type="binding site" evidence="5">
    <location>
        <position position="46"/>
    </location>
    <ligand>
        <name>pyruvate</name>
        <dbReference type="ChEBI" id="CHEBI:15361"/>
    </ligand>
</feature>
<evidence type="ECO:0000256" key="4">
    <source>
        <dbReference type="PIRSR" id="PIRSR001365-1"/>
    </source>
</evidence>
<evidence type="ECO:0000256" key="5">
    <source>
        <dbReference type="PIRSR" id="PIRSR001365-2"/>
    </source>
</evidence>
<sequence>MHFEGIYTPVITPFREDYSIDFDAYAAHVTFLLESGVHGLMIGGTTGEYYVESHEERVELLKIARQICGDQLQIIFGTGSIDPDASIKLAEDGAKHEADVLLVATPPYSLPTQRELALHALTIDRAANMPIMLYNYPDRMGVNMEEEFLDRVGSSANFCGIKESSGDINRLHMLARDYPHIQVSCGMDDQALEFFAWGAKSWVCAGSNFLPKEHIALYQACVQANDFSKGRRIMSAMMPLMRVLEQGGKFIQSVKYGVTLDGRYAGEVRKPLRGLNKEEKIAMAQVVKNLKITIASILAEDNSGVLADSLNSGIEQAEKLVVEAGE</sequence>
<name>A0A839ISH7_9GAMM</name>
<dbReference type="EMBL" id="JACJFM010000026">
    <property type="protein sequence ID" value="MBB1488275.1"/>
    <property type="molecule type" value="Genomic_DNA"/>
</dbReference>
<dbReference type="PRINTS" id="PR00146">
    <property type="entry name" value="DHPICSNTHASE"/>
</dbReference>
<comment type="caution">
    <text evidence="6">The sequence shown here is derived from an EMBL/GenBank/DDBJ whole genome shotgun (WGS) entry which is preliminary data.</text>
</comment>
<keyword evidence="7" id="KW-1185">Reference proteome</keyword>
<dbReference type="AlphaFoldDB" id="A0A839ISH7"/>
<gene>
    <name evidence="6" type="ORF">H4O21_16855</name>
</gene>
<organism evidence="6 7">
    <name type="scientific">Oceanospirillum sediminis</name>
    <dbReference type="NCBI Taxonomy" id="2760088"/>
    <lineage>
        <taxon>Bacteria</taxon>
        <taxon>Pseudomonadati</taxon>
        <taxon>Pseudomonadota</taxon>
        <taxon>Gammaproteobacteria</taxon>
        <taxon>Oceanospirillales</taxon>
        <taxon>Oceanospirillaceae</taxon>
        <taxon>Oceanospirillum</taxon>
    </lineage>
</organism>
<dbReference type="Proteomes" id="UP000565262">
    <property type="component" value="Unassembled WGS sequence"/>
</dbReference>
<dbReference type="PIRSF" id="PIRSF001365">
    <property type="entry name" value="DHDPS"/>
    <property type="match status" value="1"/>
</dbReference>
<protein>
    <submittedName>
        <fullName evidence="6">Dihydrodipicolinate synthase family protein</fullName>
    </submittedName>
</protein>
<feature type="active site" description="Schiff-base intermediate with substrate" evidence="4">
    <location>
        <position position="162"/>
    </location>
</feature>
<feature type="binding site" evidence="5">
    <location>
        <position position="203"/>
    </location>
    <ligand>
        <name>pyruvate</name>
        <dbReference type="ChEBI" id="CHEBI:15361"/>
    </ligand>
</feature>